<dbReference type="AlphaFoldDB" id="A0A6C0KA58"/>
<keyword evidence="1" id="KW-0812">Transmembrane</keyword>
<dbReference type="EMBL" id="MN740813">
    <property type="protein sequence ID" value="QHU13044.1"/>
    <property type="molecule type" value="Genomic_DNA"/>
</dbReference>
<evidence type="ECO:0000313" key="2">
    <source>
        <dbReference type="EMBL" id="QHU13044.1"/>
    </source>
</evidence>
<evidence type="ECO:0000256" key="1">
    <source>
        <dbReference type="SAM" id="Phobius"/>
    </source>
</evidence>
<accession>A0A6C0KA58</accession>
<organism evidence="2">
    <name type="scientific">viral metagenome</name>
    <dbReference type="NCBI Taxonomy" id="1070528"/>
    <lineage>
        <taxon>unclassified sequences</taxon>
        <taxon>metagenomes</taxon>
        <taxon>organismal metagenomes</taxon>
    </lineage>
</organism>
<feature type="transmembrane region" description="Helical" evidence="1">
    <location>
        <begin position="12"/>
        <end position="30"/>
    </location>
</feature>
<sequence>MIELLNNSKLFAGIMMIFLNIASKFVTIDLSKTQKEFLANSILRQVLIFAVAFVGTRDLLISILLTAAFTVMVDGLLSESSPISLLPKSMRPAIAEPDASNGPFGFLRVLSGVPSNVQNPAFDRSVPPLVGTT</sequence>
<proteinExistence type="predicted"/>
<protein>
    <submittedName>
        <fullName evidence="2">Uncharacterized protein</fullName>
    </submittedName>
</protein>
<keyword evidence="1" id="KW-1133">Transmembrane helix</keyword>
<reference evidence="2" key="1">
    <citation type="journal article" date="2020" name="Nature">
        <title>Giant virus diversity and host interactions through global metagenomics.</title>
        <authorList>
            <person name="Schulz F."/>
            <person name="Roux S."/>
            <person name="Paez-Espino D."/>
            <person name="Jungbluth S."/>
            <person name="Walsh D.A."/>
            <person name="Denef V.J."/>
            <person name="McMahon K.D."/>
            <person name="Konstantinidis K.T."/>
            <person name="Eloe-Fadrosh E.A."/>
            <person name="Kyrpides N.C."/>
            <person name="Woyke T."/>
        </authorList>
    </citation>
    <scope>NUCLEOTIDE SEQUENCE</scope>
    <source>
        <strain evidence="2">GVMAG-S-1101176-114</strain>
    </source>
</reference>
<keyword evidence="1" id="KW-0472">Membrane</keyword>
<name>A0A6C0KA58_9ZZZZ</name>